<dbReference type="InterPro" id="IPR050433">
    <property type="entry name" value="Myc_transcription_factors"/>
</dbReference>
<evidence type="ECO:0000256" key="6">
    <source>
        <dbReference type="ARBA" id="ARBA00025872"/>
    </source>
</evidence>
<evidence type="ECO:0000256" key="5">
    <source>
        <dbReference type="ARBA" id="ARBA00023242"/>
    </source>
</evidence>
<dbReference type="GO" id="GO:0046983">
    <property type="term" value="F:protein dimerization activity"/>
    <property type="evidence" value="ECO:0007669"/>
    <property type="project" value="InterPro"/>
</dbReference>
<dbReference type="InterPro" id="IPR043502">
    <property type="entry name" value="DNA/RNA_pol_sf"/>
</dbReference>
<accession>A0AAE0VG62</accession>
<dbReference type="GO" id="GO:0003677">
    <property type="term" value="F:DNA binding"/>
    <property type="evidence" value="ECO:0007669"/>
    <property type="project" value="UniProtKB-KW"/>
</dbReference>
<dbReference type="Pfam" id="PF00078">
    <property type="entry name" value="RVT_1"/>
    <property type="match status" value="1"/>
</dbReference>
<comment type="subcellular location">
    <subcellularLocation>
        <location evidence="1">Nucleus</location>
    </subcellularLocation>
</comment>
<dbReference type="PROSITE" id="PS50878">
    <property type="entry name" value="RT_POL"/>
    <property type="match status" value="1"/>
</dbReference>
<keyword evidence="5" id="KW-0539">Nucleus</keyword>
<dbReference type="PANTHER" id="PTHR45851">
    <property type="entry name" value="MYC PROTO-ONCOGENE"/>
    <property type="match status" value="1"/>
</dbReference>
<feature type="region of interest" description="Disordered" evidence="8">
    <location>
        <begin position="442"/>
        <end position="461"/>
    </location>
</feature>
<dbReference type="SUPFAM" id="SSF47459">
    <property type="entry name" value="HLH, helix-loop-helix DNA-binding domain"/>
    <property type="match status" value="1"/>
</dbReference>
<keyword evidence="12" id="KW-1185">Reference proteome</keyword>
<dbReference type="EMBL" id="JAUCMX010000001">
    <property type="protein sequence ID" value="KAK3557135.1"/>
    <property type="molecule type" value="Genomic_DNA"/>
</dbReference>
<dbReference type="EC" id="3.1.26.4" evidence="3"/>
<evidence type="ECO:0000313" key="11">
    <source>
        <dbReference type="EMBL" id="KAK3557135.1"/>
    </source>
</evidence>
<dbReference type="GO" id="GO:0002244">
    <property type="term" value="P:hematopoietic progenitor cell differentiation"/>
    <property type="evidence" value="ECO:0007669"/>
    <property type="project" value="UniProtKB-ARBA"/>
</dbReference>
<reference evidence="11" key="1">
    <citation type="submission" date="2023-06" db="EMBL/GenBank/DDBJ databases">
        <title>Male Hemibagrus guttatus genome.</title>
        <authorList>
            <person name="Bian C."/>
        </authorList>
    </citation>
    <scope>NUCLEOTIDE SEQUENCE</scope>
    <source>
        <strain evidence="11">Male_cb2023</strain>
        <tissue evidence="11">Muscle</tissue>
    </source>
</reference>
<dbReference type="Proteomes" id="UP001274896">
    <property type="component" value="Unassembled WGS sequence"/>
</dbReference>
<evidence type="ECO:0000256" key="8">
    <source>
        <dbReference type="SAM" id="MobiDB-lite"/>
    </source>
</evidence>
<dbReference type="Pfam" id="PF01056">
    <property type="entry name" value="Myc_N"/>
    <property type="match status" value="2"/>
</dbReference>
<dbReference type="InterPro" id="IPR011598">
    <property type="entry name" value="bHLH_dom"/>
</dbReference>
<feature type="coiled-coil region" evidence="7">
    <location>
        <begin position="522"/>
        <end position="563"/>
    </location>
</feature>
<dbReference type="SUPFAM" id="SSF56672">
    <property type="entry name" value="DNA/RNA polymerases"/>
    <property type="match status" value="1"/>
</dbReference>
<dbReference type="CDD" id="cd11400">
    <property type="entry name" value="bHLHzip_Myc"/>
    <property type="match status" value="1"/>
</dbReference>
<proteinExistence type="inferred from homology"/>
<gene>
    <name evidence="11" type="ORF">QTP70_024728</name>
</gene>
<dbReference type="Gene3D" id="3.30.70.270">
    <property type="match status" value="1"/>
</dbReference>
<protein>
    <recommendedName>
        <fullName evidence="3">ribonuclease H</fullName>
        <ecNumber evidence="3">3.1.26.4</ecNumber>
    </recommendedName>
</protein>
<evidence type="ECO:0000313" key="12">
    <source>
        <dbReference type="Proteomes" id="UP001274896"/>
    </source>
</evidence>
<dbReference type="InterPro" id="IPR002418">
    <property type="entry name" value="Tscrpt_reg_Myc"/>
</dbReference>
<evidence type="ECO:0000259" key="9">
    <source>
        <dbReference type="PROSITE" id="PS50878"/>
    </source>
</evidence>
<sequence>MKLWERVVEAKLRKVVEICEQQYGFMPRKSTTDAIFALRILMEKYRDGQRELHCVFVDLEKVYDRVPREELWYCMRKSGVAEKYVRVVQDMYERSRTVVRCAVGQTEEFKVEVGLHQGSALSPFLFAIVMDQLSEEVRQESPWTMMFADDIVICSESREQVEENLERWRFALERRGMKLQFVDSEFYKFIFTWVTEENVDFSGVIYKFVNEAAFPAASVNMLPSRSPPHDWLVESEPLLFDDEFCQNLIKDLQSIPTPPQSPPIKAGLGKSLSNVDQLELVSELLLEDSDLLHWNWNCDAGDERPRCSVSDDCLWPCVAEKSAEEKMSVLSTSPLLSDIDTEIFAEIVGSTLDCGGAAAACEALMQSDNLILNSPELSETSDYGSLSAAGESSSDSEGEIDVVTVRRCNTFTRSQQQRDDSKREQQWALKRCHLEIQQQHNYAAPRPASPPPPSPNLKRVRGNTRHFTSRQAYDLEDDEERRRTHNVMERQRRNELKNCFQRLRDHVPELSNNDKASKVMILKRAKESIRNLETKGQKLSKKRDRLREKQEQLKARLELLKRL</sequence>
<evidence type="ECO:0000256" key="4">
    <source>
        <dbReference type="ARBA" id="ARBA00023125"/>
    </source>
</evidence>
<feature type="domain" description="Reverse transcriptase" evidence="9">
    <location>
        <begin position="1"/>
        <end position="206"/>
    </location>
</feature>
<dbReference type="CDD" id="cd01650">
    <property type="entry name" value="RT_nLTR_like"/>
    <property type="match status" value="1"/>
</dbReference>
<dbReference type="InterPro" id="IPR012682">
    <property type="entry name" value="Tscrpt_reg_Myc_N"/>
</dbReference>
<evidence type="ECO:0000256" key="1">
    <source>
        <dbReference type="ARBA" id="ARBA00004123"/>
    </source>
</evidence>
<evidence type="ECO:0000256" key="3">
    <source>
        <dbReference type="ARBA" id="ARBA00012180"/>
    </source>
</evidence>
<keyword evidence="7" id="KW-0175">Coiled coil</keyword>
<dbReference type="GO" id="GO:0004523">
    <property type="term" value="F:RNA-DNA hybrid ribonuclease activity"/>
    <property type="evidence" value="ECO:0007669"/>
    <property type="project" value="UniProtKB-EC"/>
</dbReference>
<comment type="subunit">
    <text evidence="6">Efficient DNA binding requires dimerization with another bHLH protein. Binds DNA as a heterodimer with MAX.</text>
</comment>
<dbReference type="AlphaFoldDB" id="A0AAE0VG62"/>
<dbReference type="Pfam" id="PF00010">
    <property type="entry name" value="HLH"/>
    <property type="match status" value="1"/>
</dbReference>
<dbReference type="InterPro" id="IPR043128">
    <property type="entry name" value="Rev_trsase/Diguanyl_cyclase"/>
</dbReference>
<organism evidence="11 12">
    <name type="scientific">Hemibagrus guttatus</name>
    <dbReference type="NCBI Taxonomy" id="175788"/>
    <lineage>
        <taxon>Eukaryota</taxon>
        <taxon>Metazoa</taxon>
        <taxon>Chordata</taxon>
        <taxon>Craniata</taxon>
        <taxon>Vertebrata</taxon>
        <taxon>Euteleostomi</taxon>
        <taxon>Actinopterygii</taxon>
        <taxon>Neopterygii</taxon>
        <taxon>Teleostei</taxon>
        <taxon>Ostariophysi</taxon>
        <taxon>Siluriformes</taxon>
        <taxon>Bagridae</taxon>
        <taxon>Hemibagrus</taxon>
    </lineage>
</organism>
<dbReference type="Gene3D" id="4.10.280.10">
    <property type="entry name" value="Helix-loop-helix DNA-binding domain"/>
    <property type="match status" value="1"/>
</dbReference>
<comment type="similarity">
    <text evidence="2">Belongs to the beta type-B retroviral polymerase family. HERV class-II K(HML-2) pol subfamily.</text>
</comment>
<keyword evidence="4" id="KW-0238">DNA-binding</keyword>
<evidence type="ECO:0000256" key="7">
    <source>
        <dbReference type="SAM" id="Coils"/>
    </source>
</evidence>
<dbReference type="GO" id="GO:0003700">
    <property type="term" value="F:DNA-binding transcription factor activity"/>
    <property type="evidence" value="ECO:0007669"/>
    <property type="project" value="InterPro"/>
</dbReference>
<dbReference type="PROSITE" id="PS50888">
    <property type="entry name" value="BHLH"/>
    <property type="match status" value="1"/>
</dbReference>
<dbReference type="PRINTS" id="PR00044">
    <property type="entry name" value="LEUZIPPRMYC"/>
</dbReference>
<dbReference type="FunFam" id="4.10.280.10:FF:000019">
    <property type="entry name" value="Myc proto-oncogene protein"/>
    <property type="match status" value="1"/>
</dbReference>
<feature type="domain" description="BHLH" evidence="10">
    <location>
        <begin position="480"/>
        <end position="532"/>
    </location>
</feature>
<name>A0AAE0VG62_9TELE</name>
<dbReference type="GO" id="GO:0005634">
    <property type="term" value="C:nucleus"/>
    <property type="evidence" value="ECO:0007669"/>
    <property type="project" value="UniProtKB-SubCell"/>
</dbReference>
<comment type="caution">
    <text evidence="11">The sequence shown here is derived from an EMBL/GenBank/DDBJ whole genome shotgun (WGS) entry which is preliminary data.</text>
</comment>
<dbReference type="SMART" id="SM00353">
    <property type="entry name" value="HLH"/>
    <property type="match status" value="1"/>
</dbReference>
<dbReference type="InterPro" id="IPR000477">
    <property type="entry name" value="RT_dom"/>
</dbReference>
<dbReference type="InterPro" id="IPR036638">
    <property type="entry name" value="HLH_DNA-bd_sf"/>
</dbReference>
<evidence type="ECO:0000259" key="10">
    <source>
        <dbReference type="PROSITE" id="PS50888"/>
    </source>
</evidence>
<evidence type="ECO:0000256" key="2">
    <source>
        <dbReference type="ARBA" id="ARBA00010879"/>
    </source>
</evidence>